<keyword evidence="3" id="KW-1185">Reference proteome</keyword>
<feature type="domain" description="PiggyBac transposable element-derived protein" evidence="1">
    <location>
        <begin position="133"/>
        <end position="219"/>
    </location>
</feature>
<protein>
    <recommendedName>
        <fullName evidence="1">PiggyBac transposable element-derived protein domain-containing protein</fullName>
    </recommendedName>
</protein>
<dbReference type="PANTHER" id="PTHR46599:SF3">
    <property type="entry name" value="PIGGYBAC TRANSPOSABLE ELEMENT-DERIVED PROTEIN 4"/>
    <property type="match status" value="1"/>
</dbReference>
<dbReference type="Proteomes" id="UP000434957">
    <property type="component" value="Unassembled WGS sequence"/>
</dbReference>
<dbReference type="PANTHER" id="PTHR46599">
    <property type="entry name" value="PIGGYBAC TRANSPOSABLE ELEMENT-DERIVED PROTEIN 4"/>
    <property type="match status" value="1"/>
</dbReference>
<dbReference type="EMBL" id="QXFT01000147">
    <property type="protein sequence ID" value="KAE9353118.1"/>
    <property type="molecule type" value="Genomic_DNA"/>
</dbReference>
<gene>
    <name evidence="2" type="ORF">PR003_g4028</name>
</gene>
<comment type="caution">
    <text evidence="2">The sequence shown here is derived from an EMBL/GenBank/DDBJ whole genome shotgun (WGS) entry which is preliminary data.</text>
</comment>
<sequence>MYVDTLVAFSPVKEGFITQKKKYAGVRNAYLVGRVCRVLKQSLFQITWMDSQFQNHVKTLNLSAVQRERLDGVTFPEEIRALNEEMAESSSIRKCVLEVVRALYGTRRIVNSDSYYTSVQLLLALLYVSKASSWYDSAVVTVVSNADASTQTTVTRQVRAEKRLFPAPTCIKEYNANMQGVDRLDQIRARFSLADGHSFKRWHKKLGLALIDVARANAYLTRKLAVDMSKERDPHRAFVTELISELLSGKWKEAPSERQMFYTDTSSGEDVPEQASPSSTVWIAGGNGDTRNTGSPQKCCSAVASKHFYTDMNRKRRKCVVCRWEGRYATEVTDVGVLHNVCLCQSVHVSNKPYTCPQTTWTCWEKYHRFYLPNKLFSSTGKVRTSSPLYKLKREQQEHNGNANDTDTGDTVVSSRRTAVRAIAL</sequence>
<dbReference type="AlphaFoldDB" id="A0A6A4FX24"/>
<dbReference type="InterPro" id="IPR029526">
    <property type="entry name" value="PGBD"/>
</dbReference>
<proteinExistence type="predicted"/>
<evidence type="ECO:0000259" key="1">
    <source>
        <dbReference type="Pfam" id="PF13843"/>
    </source>
</evidence>
<evidence type="ECO:0000313" key="2">
    <source>
        <dbReference type="EMBL" id="KAE9353118.1"/>
    </source>
</evidence>
<accession>A0A6A4FX24</accession>
<organism evidence="2 3">
    <name type="scientific">Phytophthora rubi</name>
    <dbReference type="NCBI Taxonomy" id="129364"/>
    <lineage>
        <taxon>Eukaryota</taxon>
        <taxon>Sar</taxon>
        <taxon>Stramenopiles</taxon>
        <taxon>Oomycota</taxon>
        <taxon>Peronosporomycetes</taxon>
        <taxon>Peronosporales</taxon>
        <taxon>Peronosporaceae</taxon>
        <taxon>Phytophthora</taxon>
    </lineage>
</organism>
<reference evidence="2 3" key="1">
    <citation type="submission" date="2018-08" db="EMBL/GenBank/DDBJ databases">
        <title>Genomic investigation of the strawberry pathogen Phytophthora fragariae indicates pathogenicity is determined by transcriptional variation in three key races.</title>
        <authorList>
            <person name="Adams T.M."/>
            <person name="Armitage A.D."/>
            <person name="Sobczyk M.K."/>
            <person name="Bates H.J."/>
            <person name="Dunwell J.M."/>
            <person name="Nellist C.F."/>
            <person name="Harrison R.J."/>
        </authorList>
    </citation>
    <scope>NUCLEOTIDE SEQUENCE [LARGE SCALE GENOMIC DNA]</scope>
    <source>
        <strain evidence="2 3">SCRP333</strain>
    </source>
</reference>
<name>A0A6A4FX24_9STRA</name>
<dbReference type="Pfam" id="PF13843">
    <property type="entry name" value="DDE_Tnp_1_7"/>
    <property type="match status" value="1"/>
</dbReference>
<evidence type="ECO:0000313" key="3">
    <source>
        <dbReference type="Proteomes" id="UP000434957"/>
    </source>
</evidence>